<comment type="caution">
    <text evidence="2">The sequence shown here is derived from an EMBL/GenBank/DDBJ whole genome shotgun (WGS) entry which is preliminary data.</text>
</comment>
<feature type="region of interest" description="Disordered" evidence="1">
    <location>
        <begin position="112"/>
        <end position="142"/>
    </location>
</feature>
<reference evidence="2" key="2">
    <citation type="submission" date="2020-09" db="EMBL/GenBank/DDBJ databases">
        <authorList>
            <person name="Sun Q."/>
            <person name="Kim S."/>
        </authorList>
    </citation>
    <scope>NUCLEOTIDE SEQUENCE</scope>
    <source>
        <strain evidence="2">KCTC 42651</strain>
    </source>
</reference>
<evidence type="ECO:0000313" key="3">
    <source>
        <dbReference type="Proteomes" id="UP000630353"/>
    </source>
</evidence>
<name>A0A918XX72_9PROT</name>
<proteinExistence type="predicted"/>
<sequence>MARPTPTQLLLFGVFSRLRAEGMPLSVTDYLEALRALEAFPEPFLSMHGANGDDDRPASLPPVSPRHRARAQLTWFCQTLWARDADEERLIESIVRSDVPAPPAATAARLRDALDPVGSPDPATFETRPLDPPTDQKPPGGAVSRIAKQAYLPPGQADDELEWENRVSQDDILLGVELIESGGNRLPTVHHLEIPGTNRFSMQPQQLMDPLWLTAMWRRLFRPKRTEDRSRIDLQGTVGAIARTGYLSSPVYATRHTNTARLTILFDVGPHMEPWRAFRNLVRQSLEQGTSRLQQIKIGHFVGAPGRKLFEDEGIRKGVEIDKFLFDMKGAPLLVIGEAGSIGRPRLDLDRRMAAFHAATQRSDIRPVVWVNPMPAERWSPAFRNIHDAAAGFHGLPLNPDALLTAVDILRGNR</sequence>
<accession>A0A918XX72</accession>
<dbReference type="AlphaFoldDB" id="A0A918XX72"/>
<organism evidence="2 3">
    <name type="scientific">Thalassobaculum fulvum</name>
    <dbReference type="NCBI Taxonomy" id="1633335"/>
    <lineage>
        <taxon>Bacteria</taxon>
        <taxon>Pseudomonadati</taxon>
        <taxon>Pseudomonadota</taxon>
        <taxon>Alphaproteobacteria</taxon>
        <taxon>Rhodospirillales</taxon>
        <taxon>Thalassobaculaceae</taxon>
        <taxon>Thalassobaculum</taxon>
    </lineage>
</organism>
<keyword evidence="3" id="KW-1185">Reference proteome</keyword>
<reference evidence="2" key="1">
    <citation type="journal article" date="2014" name="Int. J. Syst. Evol. Microbiol.">
        <title>Complete genome sequence of Corynebacterium casei LMG S-19264T (=DSM 44701T), isolated from a smear-ripened cheese.</title>
        <authorList>
            <consortium name="US DOE Joint Genome Institute (JGI-PGF)"/>
            <person name="Walter F."/>
            <person name="Albersmeier A."/>
            <person name="Kalinowski J."/>
            <person name="Ruckert C."/>
        </authorList>
    </citation>
    <scope>NUCLEOTIDE SEQUENCE</scope>
    <source>
        <strain evidence="2">KCTC 42651</strain>
    </source>
</reference>
<protein>
    <submittedName>
        <fullName evidence="2">Uncharacterized protein</fullName>
    </submittedName>
</protein>
<dbReference type="EMBL" id="BMZS01000015">
    <property type="protein sequence ID" value="GHD62749.1"/>
    <property type="molecule type" value="Genomic_DNA"/>
</dbReference>
<gene>
    <name evidence="2" type="ORF">GCM10017083_51970</name>
</gene>
<evidence type="ECO:0000313" key="2">
    <source>
        <dbReference type="EMBL" id="GHD62749.1"/>
    </source>
</evidence>
<dbReference type="Proteomes" id="UP000630353">
    <property type="component" value="Unassembled WGS sequence"/>
</dbReference>
<evidence type="ECO:0000256" key="1">
    <source>
        <dbReference type="SAM" id="MobiDB-lite"/>
    </source>
</evidence>